<dbReference type="GO" id="GO:0005815">
    <property type="term" value="C:microtubule organizing center"/>
    <property type="evidence" value="ECO:0007669"/>
    <property type="project" value="TreeGrafter"/>
</dbReference>
<keyword evidence="4" id="KW-0132">Cell division</keyword>
<dbReference type="EMBL" id="CP051142">
    <property type="protein sequence ID" value="QIX00631.1"/>
    <property type="molecule type" value="Genomic_DNA"/>
</dbReference>
<dbReference type="PANTHER" id="PTHR21567">
    <property type="entry name" value="CLASP"/>
    <property type="match status" value="1"/>
</dbReference>
<dbReference type="OrthoDB" id="46159at2759"/>
<evidence type="ECO:0000256" key="8">
    <source>
        <dbReference type="SAM" id="MobiDB-lite"/>
    </source>
</evidence>
<feature type="region of interest" description="Disordered" evidence="8">
    <location>
        <begin position="510"/>
        <end position="615"/>
    </location>
</feature>
<evidence type="ECO:0000256" key="4">
    <source>
        <dbReference type="ARBA" id="ARBA00022618"/>
    </source>
</evidence>
<gene>
    <name evidence="10" type="ORF">AMS68_006148</name>
</gene>
<feature type="domain" description="TOG" evidence="9">
    <location>
        <begin position="283"/>
        <end position="529"/>
    </location>
</feature>
<dbReference type="AlphaFoldDB" id="A0A6H0Y132"/>
<dbReference type="GO" id="GO:0060172">
    <property type="term" value="P:astral microtubule depolymerization"/>
    <property type="evidence" value="ECO:0007669"/>
    <property type="project" value="TreeGrafter"/>
</dbReference>
<organism evidence="10 11">
    <name type="scientific">Peltaster fructicola</name>
    <dbReference type="NCBI Taxonomy" id="286661"/>
    <lineage>
        <taxon>Eukaryota</taxon>
        <taxon>Fungi</taxon>
        <taxon>Dikarya</taxon>
        <taxon>Ascomycota</taxon>
        <taxon>Pezizomycotina</taxon>
        <taxon>Dothideomycetes</taxon>
        <taxon>Dothideomycetes incertae sedis</taxon>
        <taxon>Peltaster</taxon>
    </lineage>
</organism>
<evidence type="ECO:0000256" key="5">
    <source>
        <dbReference type="ARBA" id="ARBA00022701"/>
    </source>
</evidence>
<evidence type="ECO:0000256" key="7">
    <source>
        <dbReference type="ARBA" id="ARBA00024889"/>
    </source>
</evidence>
<sequence>MDQQAASLLATLKRPAAPSDAKLNALNELKSGIKHYRVPENAQATIYECIKLAITQQASATLATAAFATLGHLIKRLKIQDPSVVAITQLSPRLYGAILERLGDSREQIRASATTALCEMWPFLAQDVEKIIRDDAIGGANPRAKEAGMQWVVKMHQDEGLPFKSYVGPIVASVEDADGTVRDAAKHALVDLFRDAPDRAKLDLKRQLKAHSVRHAIETQILSQIGAADAAKTHAEPEPELGSSTRSLPRTEHPAHFAKSVNSEAAQPPPQEVVPMDPLYVQSERELSDIFREMTPHFEGKETEQNWIPRDKSVTKIRRLLTGNAPEDHHQAFMAGVKNVLEGVLKVANSLRTTMSTNGCQLVQELAKVLGPAMDHHVEILLQNFMKMSSATKHIAAENGRITTDVVLQHCTYHVRMVQHIWGAAQEKNAQLRGCTPQWLLTVLRRQAPHKTHFETSGGLELAEKCIRKGLDDANPKVKEATRATYWTFAKTWPDKAEFIINKLDPKSRSMLEKDSNNPNAAIFQSQSSSGGISRATTPHGRTALKEMMEEQRRAKSAARGGSDRPSSAMATTTPARSRGDMSSANRAPSRLRGEARVPSNTSTTSTTGTSKGDYYDLKHLRPMVAVRRREQGSLRYPHLVRHEIGQGQLQVETPVQWLYVK</sequence>
<feature type="compositionally biased region" description="Polar residues" evidence="8">
    <location>
        <begin position="565"/>
        <end position="587"/>
    </location>
</feature>
<proteinExistence type="inferred from homology"/>
<comment type="function">
    <text evidence="7">Microtubule binding protein that promotes the stabilization of dynamic microtubules. Required for mitotic spindle formation.</text>
</comment>
<keyword evidence="6" id="KW-0131">Cell cycle</keyword>
<dbReference type="Gene3D" id="1.25.10.10">
    <property type="entry name" value="Leucine-rich Repeat Variant"/>
    <property type="match status" value="2"/>
</dbReference>
<evidence type="ECO:0000313" key="10">
    <source>
        <dbReference type="EMBL" id="QIX00631.1"/>
    </source>
</evidence>
<evidence type="ECO:0000256" key="2">
    <source>
        <dbReference type="ARBA" id="ARBA00009549"/>
    </source>
</evidence>
<protein>
    <recommendedName>
        <fullName evidence="9">TOG domain-containing protein</fullName>
    </recommendedName>
</protein>
<dbReference type="SUPFAM" id="SSF48371">
    <property type="entry name" value="ARM repeat"/>
    <property type="match status" value="1"/>
</dbReference>
<comment type="subcellular location">
    <subcellularLocation>
        <location evidence="1">Cytoplasm</location>
        <location evidence="1">Cytoskeleton</location>
        <location evidence="1">Spindle</location>
    </subcellularLocation>
</comment>
<dbReference type="GO" id="GO:0008017">
    <property type="term" value="F:microtubule binding"/>
    <property type="evidence" value="ECO:0007669"/>
    <property type="project" value="TreeGrafter"/>
</dbReference>
<dbReference type="InterPro" id="IPR011989">
    <property type="entry name" value="ARM-like"/>
</dbReference>
<dbReference type="GO" id="GO:0005876">
    <property type="term" value="C:spindle microtubule"/>
    <property type="evidence" value="ECO:0007669"/>
    <property type="project" value="TreeGrafter"/>
</dbReference>
<feature type="compositionally biased region" description="Low complexity" evidence="8">
    <location>
        <begin position="521"/>
        <end position="534"/>
    </location>
</feature>
<feature type="compositionally biased region" description="Low complexity" evidence="8">
    <location>
        <begin position="600"/>
        <end position="611"/>
    </location>
</feature>
<dbReference type="SMART" id="SM01349">
    <property type="entry name" value="TOG"/>
    <property type="match status" value="2"/>
</dbReference>
<evidence type="ECO:0000256" key="3">
    <source>
        <dbReference type="ARBA" id="ARBA00011375"/>
    </source>
</evidence>
<comment type="similarity">
    <text evidence="2">Belongs to the CLASP family.</text>
</comment>
<keyword evidence="11" id="KW-1185">Reference proteome</keyword>
<feature type="domain" description="TOG" evidence="9">
    <location>
        <begin position="1"/>
        <end position="221"/>
    </location>
</feature>
<dbReference type="Proteomes" id="UP000503462">
    <property type="component" value="Chromosome 4"/>
</dbReference>
<feature type="compositionally biased region" description="Basic and acidic residues" evidence="8">
    <location>
        <begin position="544"/>
        <end position="554"/>
    </location>
</feature>
<accession>A0A6H0Y132</accession>
<evidence type="ECO:0000313" key="11">
    <source>
        <dbReference type="Proteomes" id="UP000503462"/>
    </source>
</evidence>
<dbReference type="InterPro" id="IPR016024">
    <property type="entry name" value="ARM-type_fold"/>
</dbReference>
<dbReference type="GO" id="GO:1990023">
    <property type="term" value="C:mitotic spindle midzone"/>
    <property type="evidence" value="ECO:0007669"/>
    <property type="project" value="TreeGrafter"/>
</dbReference>
<name>A0A6H0Y132_9PEZI</name>
<keyword evidence="5" id="KW-0493">Microtubule</keyword>
<comment type="subunit">
    <text evidence="3">Interacts with microtubules.</text>
</comment>
<dbReference type="PANTHER" id="PTHR21567:SF9">
    <property type="entry name" value="CLIP-ASSOCIATING PROTEIN"/>
    <property type="match status" value="1"/>
</dbReference>
<feature type="region of interest" description="Disordered" evidence="8">
    <location>
        <begin position="230"/>
        <end position="250"/>
    </location>
</feature>
<dbReference type="GO" id="GO:0051301">
    <property type="term" value="P:cell division"/>
    <property type="evidence" value="ECO:0007669"/>
    <property type="project" value="UniProtKB-KW"/>
</dbReference>
<evidence type="ECO:0000256" key="6">
    <source>
        <dbReference type="ARBA" id="ARBA00022776"/>
    </source>
</evidence>
<keyword evidence="6" id="KW-0498">Mitosis</keyword>
<evidence type="ECO:0000256" key="1">
    <source>
        <dbReference type="ARBA" id="ARBA00004186"/>
    </source>
</evidence>
<dbReference type="InterPro" id="IPR024395">
    <property type="entry name" value="CLASP_N_dom"/>
</dbReference>
<dbReference type="InterPro" id="IPR034085">
    <property type="entry name" value="TOG"/>
</dbReference>
<dbReference type="GO" id="GO:0090307">
    <property type="term" value="P:mitotic spindle assembly"/>
    <property type="evidence" value="ECO:0007669"/>
    <property type="project" value="TreeGrafter"/>
</dbReference>
<evidence type="ECO:0000259" key="9">
    <source>
        <dbReference type="SMART" id="SM01349"/>
    </source>
</evidence>
<dbReference type="Pfam" id="PF12348">
    <property type="entry name" value="CLASP_N"/>
    <property type="match status" value="2"/>
</dbReference>
<reference evidence="10 11" key="1">
    <citation type="journal article" date="2016" name="Sci. Rep.">
        <title>Peltaster fructicola genome reveals evolution from an invasive phytopathogen to an ectophytic parasite.</title>
        <authorList>
            <person name="Xu C."/>
            <person name="Chen H."/>
            <person name="Gleason M.L."/>
            <person name="Xu J.R."/>
            <person name="Liu H."/>
            <person name="Zhang R."/>
            <person name="Sun G."/>
        </authorList>
    </citation>
    <scope>NUCLEOTIDE SEQUENCE [LARGE SCALE GENOMIC DNA]</scope>
    <source>
        <strain evidence="10 11">LNHT1506</strain>
    </source>
</reference>
<dbReference type="GO" id="GO:0005881">
    <property type="term" value="C:cytoplasmic microtubule"/>
    <property type="evidence" value="ECO:0007669"/>
    <property type="project" value="TreeGrafter"/>
</dbReference>